<dbReference type="RefSeq" id="WP_109283955.1">
    <property type="nucleotide sequence ID" value="NZ_JBFAUK010000025.1"/>
</dbReference>
<feature type="domain" description="Hemerythrin-like" evidence="1">
    <location>
        <begin position="16"/>
        <end position="129"/>
    </location>
</feature>
<sequence>MTEQAQQGPGDDVVLLLKEQHVRIRQLFHDVRAASGDQRREAFRELVRMLAVHETAEEEVVHPSARQALGETGDQVVDARLEEERQAKEVLSRLDGMDIDDPEFTALFTTLEQSVLQHAEAEERMEFEQLRANVPPGRLAAMAKAVKAAEAMAPTHPHPGVESRAKNVMLGPIASVMDRTRDVVRKAMGKEG</sequence>
<accession>A0ABV3K3Z2</accession>
<dbReference type="Gene3D" id="1.20.120.520">
    <property type="entry name" value="nmb1532 protein domain like"/>
    <property type="match status" value="1"/>
</dbReference>
<name>A0ABV3K3Z2_STRON</name>
<reference evidence="2 3" key="1">
    <citation type="submission" date="2024-06" db="EMBL/GenBank/DDBJ databases">
        <title>The Natural Products Discovery Center: Release of the First 8490 Sequenced Strains for Exploring Actinobacteria Biosynthetic Diversity.</title>
        <authorList>
            <person name="Kalkreuter E."/>
            <person name="Kautsar S.A."/>
            <person name="Yang D."/>
            <person name="Bader C.D."/>
            <person name="Teijaro C.N."/>
            <person name="Fluegel L."/>
            <person name="Davis C.M."/>
            <person name="Simpson J.R."/>
            <person name="Lauterbach L."/>
            <person name="Steele A.D."/>
            <person name="Gui C."/>
            <person name="Meng S."/>
            <person name="Li G."/>
            <person name="Viehrig K."/>
            <person name="Ye F."/>
            <person name="Su P."/>
            <person name="Kiefer A.F."/>
            <person name="Nichols A."/>
            <person name="Cepeda A.J."/>
            <person name="Yan W."/>
            <person name="Fan B."/>
            <person name="Jiang Y."/>
            <person name="Adhikari A."/>
            <person name="Zheng C.-J."/>
            <person name="Schuster L."/>
            <person name="Cowan T.M."/>
            <person name="Smanski M.J."/>
            <person name="Chevrette M.G."/>
            <person name="De Carvalho L.P.S."/>
            <person name="Shen B."/>
        </authorList>
    </citation>
    <scope>NUCLEOTIDE SEQUENCE [LARGE SCALE GENOMIC DNA]</scope>
    <source>
        <strain evidence="2 3">NPDC052347</strain>
    </source>
</reference>
<dbReference type="Proteomes" id="UP001552594">
    <property type="component" value="Unassembled WGS sequence"/>
</dbReference>
<evidence type="ECO:0000313" key="2">
    <source>
        <dbReference type="EMBL" id="MEV5509878.1"/>
    </source>
</evidence>
<dbReference type="EMBL" id="JBFAUK010000025">
    <property type="protein sequence ID" value="MEV5509878.1"/>
    <property type="molecule type" value="Genomic_DNA"/>
</dbReference>
<evidence type="ECO:0000259" key="1">
    <source>
        <dbReference type="Pfam" id="PF01814"/>
    </source>
</evidence>
<keyword evidence="3" id="KW-1185">Reference proteome</keyword>
<organism evidence="2 3">
    <name type="scientific">Streptomyces orinoci</name>
    <name type="common">Streptoverticillium orinoci</name>
    <dbReference type="NCBI Taxonomy" id="67339"/>
    <lineage>
        <taxon>Bacteria</taxon>
        <taxon>Bacillati</taxon>
        <taxon>Actinomycetota</taxon>
        <taxon>Actinomycetes</taxon>
        <taxon>Kitasatosporales</taxon>
        <taxon>Streptomycetaceae</taxon>
        <taxon>Streptomyces</taxon>
    </lineage>
</organism>
<dbReference type="InterPro" id="IPR012312">
    <property type="entry name" value="Hemerythrin-like"/>
</dbReference>
<dbReference type="PANTHER" id="PTHR35585">
    <property type="entry name" value="HHE DOMAIN PROTEIN (AFU_ORTHOLOGUE AFUA_4G00730)"/>
    <property type="match status" value="1"/>
</dbReference>
<evidence type="ECO:0000313" key="3">
    <source>
        <dbReference type="Proteomes" id="UP001552594"/>
    </source>
</evidence>
<proteinExistence type="predicted"/>
<protein>
    <submittedName>
        <fullName evidence="2">Hemerythrin domain-containing protein</fullName>
    </submittedName>
</protein>
<dbReference type="PANTHER" id="PTHR35585:SF1">
    <property type="entry name" value="HHE DOMAIN PROTEIN (AFU_ORTHOLOGUE AFUA_4G00730)"/>
    <property type="match status" value="1"/>
</dbReference>
<gene>
    <name evidence="2" type="ORF">AB0L16_26150</name>
</gene>
<dbReference type="CDD" id="cd12108">
    <property type="entry name" value="Hr-like"/>
    <property type="match status" value="1"/>
</dbReference>
<dbReference type="Pfam" id="PF01814">
    <property type="entry name" value="Hemerythrin"/>
    <property type="match status" value="1"/>
</dbReference>
<comment type="caution">
    <text evidence="2">The sequence shown here is derived from an EMBL/GenBank/DDBJ whole genome shotgun (WGS) entry which is preliminary data.</text>
</comment>